<keyword evidence="2" id="KW-1185">Reference proteome</keyword>
<proteinExistence type="predicted"/>
<name>A0A833S9K8_PHYIN</name>
<comment type="caution">
    <text evidence="1">The sequence shown here is derived from an EMBL/GenBank/DDBJ whole genome shotgun (WGS) entry which is preliminary data.</text>
</comment>
<dbReference type="Proteomes" id="UP000602510">
    <property type="component" value="Unassembled WGS sequence"/>
</dbReference>
<organism evidence="1 2">
    <name type="scientific">Phytophthora infestans</name>
    <name type="common">Potato late blight agent</name>
    <name type="synonym">Botrytis infestans</name>
    <dbReference type="NCBI Taxonomy" id="4787"/>
    <lineage>
        <taxon>Eukaryota</taxon>
        <taxon>Sar</taxon>
        <taxon>Stramenopiles</taxon>
        <taxon>Oomycota</taxon>
        <taxon>Peronosporomycetes</taxon>
        <taxon>Peronosporales</taxon>
        <taxon>Peronosporaceae</taxon>
        <taxon>Phytophthora</taxon>
    </lineage>
</organism>
<protein>
    <submittedName>
        <fullName evidence="1">Uncharacterized protein</fullName>
    </submittedName>
</protein>
<dbReference type="AlphaFoldDB" id="A0A833S9K8"/>
<dbReference type="EMBL" id="WSZM01000701">
    <property type="protein sequence ID" value="KAF4030278.1"/>
    <property type="molecule type" value="Genomic_DNA"/>
</dbReference>
<evidence type="ECO:0000313" key="2">
    <source>
        <dbReference type="Proteomes" id="UP000602510"/>
    </source>
</evidence>
<evidence type="ECO:0000313" key="1">
    <source>
        <dbReference type="EMBL" id="KAF4030278.1"/>
    </source>
</evidence>
<sequence>MTSSVSVSPTPATTVALVQLPTSMDVNAYMHAMSANGNDQAASTPATSLQATVNTVQQLSAQLASFERDMAIKLDYLDERVAKLCYLVLPTRLG</sequence>
<accession>A0A833S9K8</accession>
<gene>
    <name evidence="1" type="ORF">GN244_ATG17966</name>
</gene>
<reference evidence="1" key="1">
    <citation type="submission" date="2020-04" db="EMBL/GenBank/DDBJ databases">
        <title>Hybrid Assembly of Korean Phytophthora infestans isolates.</title>
        <authorList>
            <person name="Prokchorchik M."/>
            <person name="Lee Y."/>
            <person name="Seo J."/>
            <person name="Cho J.-H."/>
            <person name="Park Y.-E."/>
            <person name="Jang D.-C."/>
            <person name="Im J.-S."/>
            <person name="Choi J.-G."/>
            <person name="Park H.-J."/>
            <person name="Lee G.-B."/>
            <person name="Lee Y.-G."/>
            <person name="Hong S.-Y."/>
            <person name="Cho K."/>
            <person name="Sohn K.H."/>
        </authorList>
    </citation>
    <scope>NUCLEOTIDE SEQUENCE</scope>
    <source>
        <strain evidence="1">KR_1_A1</strain>
    </source>
</reference>